<keyword evidence="4" id="KW-1185">Reference proteome</keyword>
<dbReference type="NCBIfam" id="TIGR02675">
    <property type="entry name" value="tape_meas_nterm"/>
    <property type="match status" value="1"/>
</dbReference>
<gene>
    <name evidence="3" type="ORF">I6H88_13930</name>
</gene>
<accession>A0A7T7UWK9</accession>
<dbReference type="Proteomes" id="UP000595426">
    <property type="component" value="Chromosome"/>
</dbReference>
<dbReference type="EMBL" id="CP067018">
    <property type="protein sequence ID" value="QQN57541.1"/>
    <property type="molecule type" value="Genomic_DNA"/>
</dbReference>
<evidence type="ECO:0000313" key="4">
    <source>
        <dbReference type="Proteomes" id="UP000595426"/>
    </source>
</evidence>
<dbReference type="Pfam" id="PF20155">
    <property type="entry name" value="TMP_3"/>
    <property type="match status" value="1"/>
</dbReference>
<evidence type="ECO:0000313" key="3">
    <source>
        <dbReference type="EMBL" id="QQN57541.1"/>
    </source>
</evidence>
<evidence type="ECO:0000259" key="2">
    <source>
        <dbReference type="Pfam" id="PF20155"/>
    </source>
</evidence>
<protein>
    <submittedName>
        <fullName evidence="3">Tape measure protein</fullName>
    </submittedName>
</protein>
<feature type="domain" description="Tape measure protein N-terminal" evidence="2">
    <location>
        <begin position="70"/>
        <end position="255"/>
    </location>
</feature>
<keyword evidence="1" id="KW-0175">Coiled coil</keyword>
<dbReference type="InterPro" id="IPR013491">
    <property type="entry name" value="Tape_meas_N"/>
</dbReference>
<name>A0A7T7UWK9_9FLAO</name>
<reference evidence="3 4" key="1">
    <citation type="submission" date="2020-12" db="EMBL/GenBank/DDBJ databases">
        <title>FDA dAtabase for Regulatory Grade micrObial Sequences (FDA-ARGOS): Supporting development and validation of Infectious Disease Dx tests.</title>
        <authorList>
            <person name="Kerrigan L."/>
            <person name="Long C."/>
            <person name="Tallon L."/>
            <person name="Sadzewicz L."/>
            <person name="Zhao X."/>
            <person name="Boylan J."/>
            <person name="Ott S."/>
            <person name="Bowen H."/>
            <person name="Vavikolanu K."/>
            <person name="Mehta A."/>
            <person name="Aluvathingal J."/>
            <person name="Nadendla S."/>
            <person name="Yan Y."/>
            <person name="Sichtig H."/>
        </authorList>
    </citation>
    <scope>NUCLEOTIDE SEQUENCE [LARGE SCALE GENOMIC DNA]</scope>
    <source>
        <strain evidence="3 4">FDAARGOS_1031</strain>
    </source>
</reference>
<organism evidence="3 4">
    <name type="scientific">Elizabethkingia bruuniana</name>
    <dbReference type="NCBI Taxonomy" id="1756149"/>
    <lineage>
        <taxon>Bacteria</taxon>
        <taxon>Pseudomonadati</taxon>
        <taxon>Bacteroidota</taxon>
        <taxon>Flavobacteriia</taxon>
        <taxon>Flavobacteriales</taxon>
        <taxon>Weeksellaceae</taxon>
        <taxon>Elizabethkingia</taxon>
    </lineage>
</organism>
<proteinExistence type="predicted"/>
<evidence type="ECO:0000256" key="1">
    <source>
        <dbReference type="SAM" id="Coils"/>
    </source>
</evidence>
<feature type="coiled-coil region" evidence="1">
    <location>
        <begin position="1218"/>
        <end position="1273"/>
    </location>
</feature>
<sequence length="1478" mass="165163">MNNTQGSLFFGAGIDLTQWRNGINEMRQDILGLNNTVQQETSKIDSAFKNLSLGIAGYFSANALKGFVMELINIRGEFQKTEIAFSTMLGDGAKAKQLMGQMVDLAAKTPFSLQDVSSGAKQLLAFQIPAKEVVDTLTRMGNIASGLGVPLSRINLVYGQVKAKGKLMGDDLRQFTEAGIPMVAELAAKFKKSESEISAMVSAGKIGFKDVKDVLFSLTNEGGMFFNLMEKQSASVSGKISNLEDAWDQMLNKIGEANEGILNDAIDGLAYLVENYEEVIKVLKVLIATYGAYRAALILTAVVQKAVAIGQSISAWISLARSIKTAADAQALFNLTASANPYGAILAALALVVSSYIVYGDEIKRAIGLTKEATSEMKFQESIEKQLTETFSKGVSEKRAQIQNLIAVINSENSKLEDRKKAYDKLIAIDPTFRGALDNQYRATLKLGDAFDQVIKKMQAFASAQAKLAAVKDIIEKNAKDEFNYSLIKTKIDTVSKNFKFKEGGDFYRNVQDAFFDKKITAEERDQLIKLSKSVREYSEAVKDSREQLKVGNKVQENDLKYYNKKINQIDELEKRGWKMQDGRKYAEKYIEGFKKDRAQFKTLVSDYLGLDDVTPEIATGGAKKGTQRWYEEEVIRLKEANKELVPQSKEWLKNMALIKRYNDLISVKSSKDNKQLAEVFPKGSIAELEQRAKLINEAINVAVNGMVKLRKLDMYGKDKDKSGNPYYTGEVVSVDEAKKQIQDINKKVRELQADAQARTFSEEMDEVKRQIGVRDKLLQQGYSKDYVDSMFPKIKDKSFLQYLEETDAAIDKLLKSGKADKETAQNLELIKNTLKDYKGAETYIEGINNQIDVLKSKFSGSELISKLKKYGITDVGDSTEEEISYRNREVKKATREEEKRIKSSYENFLKEHRTFEERKLAITKEFDDLRKENDKNETSEQHAGNAIKIDRGEKEANSALELDIIKQSKEWEAAFGDMEFMTSDSLNRILQKLLEFKEKSKGTLTLTDTAELEKAIERVRSAANKNPFVNLVNNFSSYKKALKDSSQTQNEVKQAQEEYNEAVEKEGKESDAAIKAKEKLRKATEKGVAADIKAAEAKKRFVENLQKSQGIFNAIGDGIKQIGDAFGGLDDAENDALNDIMAIGNAAFDLGKSIASGDIAGMITAGVKLIGSIFSALSGDKKKERAIKREAEALKELKSAYEDLAYAADKALGSDKYDSEKRSLQNIRDQQARLREMYRLEADKKKSDKGKMQDYQEQIKVLDRQYQDLVDSIAKDFLQTDAKDLASQFTDGLVEALAKGEDALDSIDKKANDVFANMAKAWVRSRLEKSMGSIFDDMLQKSGINKDGTGTFTPLTAQQMNEFKERMKNATKSQQEFLEQYKEFFDTSKTDPKGLEGAVKSITSEEAGELVAQMNAIRVNQGKMLEMQDKSSAVMRESLIQLSKIEFNTSRLHNIDKNMAELNSKITNNNGLRGIGL</sequence>
<dbReference type="RefSeq" id="WP_034871248.1">
    <property type="nucleotide sequence ID" value="NZ_CP067018.1"/>
</dbReference>
<feature type="coiled-coil region" evidence="1">
    <location>
        <begin position="1039"/>
        <end position="1066"/>
    </location>
</feature>